<proteinExistence type="predicted"/>
<dbReference type="PATRIC" id="fig|28092.6.peg.4840"/>
<keyword evidence="2" id="KW-1185">Reference proteome</keyword>
<comment type="caution">
    <text evidence="1">The sequence shown here is derived from an EMBL/GenBank/DDBJ whole genome shotgun (WGS) entry which is preliminary data.</text>
</comment>
<protein>
    <submittedName>
        <fullName evidence="1">Uncharacterized protein</fullName>
    </submittedName>
</protein>
<name>A0A0F5JVJ7_9BURK</name>
<accession>A0A0F5JVJ7</accession>
<dbReference type="EMBL" id="LAQU01000029">
    <property type="protein sequence ID" value="KKB61891.1"/>
    <property type="molecule type" value="Genomic_DNA"/>
</dbReference>
<dbReference type="Proteomes" id="UP000033618">
    <property type="component" value="Unassembled WGS sequence"/>
</dbReference>
<evidence type="ECO:0000313" key="2">
    <source>
        <dbReference type="Proteomes" id="UP000033618"/>
    </source>
</evidence>
<evidence type="ECO:0000313" key="1">
    <source>
        <dbReference type="EMBL" id="KKB61891.1"/>
    </source>
</evidence>
<dbReference type="AlphaFoldDB" id="A0A0F5JVJ7"/>
<gene>
    <name evidence="1" type="ORF">WM40_20585</name>
</gene>
<sequence>MVLRAFSAIADAPQRNQPTEITSSVPLDGVPVQSIASFSTQTIDLINRTLLFHSPYSTKAR</sequence>
<organism evidence="1 2">
    <name type="scientific">Robbsia andropogonis</name>
    <dbReference type="NCBI Taxonomy" id="28092"/>
    <lineage>
        <taxon>Bacteria</taxon>
        <taxon>Pseudomonadati</taxon>
        <taxon>Pseudomonadota</taxon>
        <taxon>Betaproteobacteria</taxon>
        <taxon>Burkholderiales</taxon>
        <taxon>Burkholderiaceae</taxon>
        <taxon>Robbsia</taxon>
    </lineage>
</organism>
<reference evidence="1 2" key="1">
    <citation type="submission" date="2015-03" db="EMBL/GenBank/DDBJ databases">
        <title>Draft Genome Sequence of Burkholderia andropogonis type strain ICMP2807, isolated from Sorghum bicolor.</title>
        <authorList>
            <person name="Lopes-Santos L."/>
            <person name="Castro D.B."/>
            <person name="Ottoboni L.M."/>
            <person name="Park D."/>
            <person name="Weirc B.S."/>
            <person name="Destefano S.A."/>
        </authorList>
    </citation>
    <scope>NUCLEOTIDE SEQUENCE [LARGE SCALE GENOMIC DNA]</scope>
    <source>
        <strain evidence="1 2">ICMP2807</strain>
    </source>
</reference>